<dbReference type="CDD" id="cd15495">
    <property type="entry name" value="PHD_ATX3_4_5_like"/>
    <property type="match status" value="1"/>
</dbReference>
<dbReference type="Gene3D" id="3.30.40.10">
    <property type="entry name" value="Zinc/RING finger domain, C3HC4 (zinc finger)"/>
    <property type="match status" value="2"/>
</dbReference>
<dbReference type="InterPro" id="IPR001965">
    <property type="entry name" value="Znf_PHD"/>
</dbReference>
<dbReference type="InterPro" id="IPR011011">
    <property type="entry name" value="Znf_FYVE_PHD"/>
</dbReference>
<comment type="caution">
    <text evidence="7">The sequence shown here is derived from an EMBL/GenBank/DDBJ whole genome shotgun (WGS) entry which is preliminary data.</text>
</comment>
<organism evidence="7 8">
    <name type="scientific">Rhododendron griersonianum</name>
    <dbReference type="NCBI Taxonomy" id="479676"/>
    <lineage>
        <taxon>Eukaryota</taxon>
        <taxon>Viridiplantae</taxon>
        <taxon>Streptophyta</taxon>
        <taxon>Embryophyta</taxon>
        <taxon>Tracheophyta</taxon>
        <taxon>Spermatophyta</taxon>
        <taxon>Magnoliopsida</taxon>
        <taxon>eudicotyledons</taxon>
        <taxon>Gunneridae</taxon>
        <taxon>Pentapetalae</taxon>
        <taxon>asterids</taxon>
        <taxon>Ericales</taxon>
        <taxon>Ericaceae</taxon>
        <taxon>Ericoideae</taxon>
        <taxon>Rhodoreae</taxon>
        <taxon>Rhododendron</taxon>
    </lineage>
</organism>
<dbReference type="PROSITE" id="PS50812">
    <property type="entry name" value="PWWP"/>
    <property type="match status" value="1"/>
</dbReference>
<feature type="domain" description="PHD-type" evidence="5">
    <location>
        <begin position="550"/>
        <end position="601"/>
    </location>
</feature>
<keyword evidence="2 4" id="KW-0863">Zinc-finger</keyword>
<name>A0AAV6LM31_9ERIC</name>
<keyword evidence="3" id="KW-0862">Zinc</keyword>
<dbReference type="Proteomes" id="UP000823749">
    <property type="component" value="Chromosome 1"/>
</dbReference>
<keyword evidence="8" id="KW-1185">Reference proteome</keyword>
<proteinExistence type="predicted"/>
<gene>
    <name evidence="7" type="ORF">RHGRI_001807</name>
</gene>
<evidence type="ECO:0000313" key="7">
    <source>
        <dbReference type="EMBL" id="KAG5566002.1"/>
    </source>
</evidence>
<dbReference type="InterPro" id="IPR050701">
    <property type="entry name" value="Histone_Mod_Regulator"/>
</dbReference>
<dbReference type="Pfam" id="PF00855">
    <property type="entry name" value="PWWP"/>
    <property type="match status" value="1"/>
</dbReference>
<dbReference type="AlphaFoldDB" id="A0AAV6LM31"/>
<evidence type="ECO:0000256" key="2">
    <source>
        <dbReference type="ARBA" id="ARBA00022771"/>
    </source>
</evidence>
<evidence type="ECO:0000259" key="5">
    <source>
        <dbReference type="PROSITE" id="PS50016"/>
    </source>
</evidence>
<dbReference type="Gene3D" id="2.30.30.140">
    <property type="match status" value="1"/>
</dbReference>
<dbReference type="SUPFAM" id="SSF63763">
    <property type="entry name" value="SAND domain-like"/>
    <property type="match status" value="1"/>
</dbReference>
<accession>A0AAV6LM31</accession>
<dbReference type="PROSITE" id="PS50016">
    <property type="entry name" value="ZF_PHD_2"/>
    <property type="match status" value="2"/>
</dbReference>
<dbReference type="Gene3D" id="3.10.390.10">
    <property type="entry name" value="SAND domain-like"/>
    <property type="match status" value="1"/>
</dbReference>
<evidence type="ECO:0008006" key="9">
    <source>
        <dbReference type="Google" id="ProtNLM"/>
    </source>
</evidence>
<dbReference type="GO" id="GO:0006357">
    <property type="term" value="P:regulation of transcription by RNA polymerase II"/>
    <property type="evidence" value="ECO:0007669"/>
    <property type="project" value="TreeGrafter"/>
</dbReference>
<dbReference type="InterPro" id="IPR042011">
    <property type="entry name" value="ATX3/4/5_PHD"/>
</dbReference>
<dbReference type="InterPro" id="IPR000313">
    <property type="entry name" value="PWWP_dom"/>
</dbReference>
<dbReference type="PANTHER" id="PTHR13793">
    <property type="entry name" value="PHD FINGER PROTEINS"/>
    <property type="match status" value="1"/>
</dbReference>
<dbReference type="SMART" id="SM00249">
    <property type="entry name" value="PHD"/>
    <property type="match status" value="2"/>
</dbReference>
<sequence>MEMCIDFLCHTSNYLINQNGKKVLPSRFNDTVIHPWKKDCSNDYKSNCENGKPVMLKKRTSNGMADKVSFQKHDLNLFSAKVEEGEIGYNGIKDFGGKMYSSSRSTVTSARDGSSSPLLETDEYPPKLLGSSFRAEEKLVKEKAAIKEDFYKPEDFILGDIVWAKSGKNYPAWPAIVIDPLWQAPHTVLKACVPGTICVMYYGYSKNGTQRDYAWVKDGMIFPFSEYMDRFRGQTKLYGSKPKDFQFAIEEAFLAESGYSETGHGTEQEAPEADHIEIQEATGSNEYQECYSHNQASLVVRGFLCFSLNNRCDKLIIKKGSYDRKGTGLCDSCGLIMPCKTTKKRRGLTFEVQSLCEHCAKLWKSKQYCGVCKKIWHHSDGGKWVCCDGCNVWVHAECAKISSKLFKDLDGFDYYCPECKSNSSYELSVAETGQSKVRSTENSGQTMIPDKITVVCTGMEGFYFPSLHLIECKCGSCGTKKRTPSEWEKHTGSRAKKWKVSIKVKGSMLTLEKWIEEYNAHGFNPLKLNKQQLLSFLKEKYEPVYAKWTTERCAVCRWVEDWEYNKIIICNRCQMAVHQECYGANNVLDFTSWVCRACETPDVDRECCLCPVKGIPTISMFIC</sequence>
<evidence type="ECO:0000256" key="4">
    <source>
        <dbReference type="PROSITE-ProRule" id="PRU00146"/>
    </source>
</evidence>
<keyword evidence="1" id="KW-0479">Metal-binding</keyword>
<dbReference type="Pfam" id="PF13831">
    <property type="entry name" value="PHD_2"/>
    <property type="match status" value="1"/>
</dbReference>
<feature type="domain" description="PHD-type" evidence="5">
    <location>
        <begin position="366"/>
        <end position="422"/>
    </location>
</feature>
<evidence type="ECO:0000256" key="1">
    <source>
        <dbReference type="ARBA" id="ARBA00022723"/>
    </source>
</evidence>
<dbReference type="SUPFAM" id="SSF57903">
    <property type="entry name" value="FYVE/PHD zinc finger"/>
    <property type="match status" value="2"/>
</dbReference>
<protein>
    <recommendedName>
        <fullName evidence="9">Histone-lysine N-methyltransferase ATX3</fullName>
    </recommendedName>
</protein>
<dbReference type="PROSITE" id="PS01359">
    <property type="entry name" value="ZF_PHD_1"/>
    <property type="match status" value="1"/>
</dbReference>
<dbReference type="CDD" id="cd15517">
    <property type="entry name" value="PHD_TCF19_like"/>
    <property type="match status" value="1"/>
</dbReference>
<reference evidence="7" key="1">
    <citation type="submission" date="2020-08" db="EMBL/GenBank/DDBJ databases">
        <title>Plant Genome Project.</title>
        <authorList>
            <person name="Zhang R.-G."/>
        </authorList>
    </citation>
    <scope>NUCLEOTIDE SEQUENCE</scope>
    <source>
        <strain evidence="7">WSP0</strain>
        <tissue evidence="7">Leaf</tissue>
    </source>
</reference>
<evidence type="ECO:0000259" key="6">
    <source>
        <dbReference type="PROSITE" id="PS50812"/>
    </source>
</evidence>
<evidence type="ECO:0000313" key="8">
    <source>
        <dbReference type="Proteomes" id="UP000823749"/>
    </source>
</evidence>
<dbReference type="SUPFAM" id="SSF63748">
    <property type="entry name" value="Tudor/PWWP/MBT"/>
    <property type="match status" value="1"/>
</dbReference>
<dbReference type="PANTHER" id="PTHR13793:SF132">
    <property type="entry name" value="HISTONE-LYSINE N-METHYLTRANSFERASE ATX5"/>
    <property type="match status" value="1"/>
</dbReference>
<dbReference type="EMBL" id="JACTNZ010000001">
    <property type="protein sequence ID" value="KAG5566002.1"/>
    <property type="molecule type" value="Genomic_DNA"/>
</dbReference>
<evidence type="ECO:0000256" key="3">
    <source>
        <dbReference type="ARBA" id="ARBA00022833"/>
    </source>
</evidence>
<feature type="domain" description="PWWP" evidence="6">
    <location>
        <begin position="158"/>
        <end position="227"/>
    </location>
</feature>
<dbReference type="CDD" id="cd20143">
    <property type="entry name" value="PWWP_AtATX3-like"/>
    <property type="match status" value="1"/>
</dbReference>
<dbReference type="Pfam" id="PF00628">
    <property type="entry name" value="PHD"/>
    <property type="match status" value="1"/>
</dbReference>
<dbReference type="InterPro" id="IPR013083">
    <property type="entry name" value="Znf_RING/FYVE/PHD"/>
</dbReference>
<dbReference type="GO" id="GO:0008270">
    <property type="term" value="F:zinc ion binding"/>
    <property type="evidence" value="ECO:0007669"/>
    <property type="project" value="UniProtKB-KW"/>
</dbReference>
<dbReference type="InterPro" id="IPR019787">
    <property type="entry name" value="Znf_PHD-finger"/>
</dbReference>
<dbReference type="InterPro" id="IPR010919">
    <property type="entry name" value="SAND-like_dom_sf"/>
</dbReference>
<dbReference type="InterPro" id="IPR019786">
    <property type="entry name" value="Zinc_finger_PHD-type_CS"/>
</dbReference>